<sequence>MALTTGDIGNSASENTVVGVYDNFSEAESAVQALLAAGFSRADVQLNPERDDEGTTSAGTSSSTSDAPSGIRGFFYSLFGGDENAGHHDTYAESVRRGSYVLTATVHSQEDVDRATGIMNSFNAVDIDERVSHWKQQGWTSHDTSAPRYTKDEIAKERASYASLRSTGTGTGTATGTTTGETRIPVVEEQLQVGKREVQRGGVRVFQRVRQIPVSESVQLRDEEIKVERHAVDKPATQADLAAMKDGAIELRETDEEAVVAKTARVVEEVVIGKEVTQRTEDINDTVRRTDVEVEQLGVTSSGTSRLAGDDEFRRHWQTTYGSSGGRYEDYDDAYRYGTTMAGSDRYKNYQWSEVEPQLRSDWESSHPGSTWDKVKDAVRYGAERVTGNRRH</sequence>
<feature type="domain" description="DUF2382" evidence="2">
    <location>
        <begin position="184"/>
        <end position="294"/>
    </location>
</feature>
<dbReference type="InterPro" id="IPR019060">
    <property type="entry name" value="DUF2382"/>
</dbReference>
<dbReference type="Pfam" id="PF09557">
    <property type="entry name" value="DUF2382"/>
    <property type="match status" value="1"/>
</dbReference>
<evidence type="ECO:0000259" key="2">
    <source>
        <dbReference type="Pfam" id="PF09557"/>
    </source>
</evidence>
<comment type="caution">
    <text evidence="3">The sequence shown here is derived from an EMBL/GenBank/DDBJ whole genome shotgun (WGS) entry which is preliminary data.</text>
</comment>
<evidence type="ECO:0000313" key="4">
    <source>
        <dbReference type="Proteomes" id="UP001352263"/>
    </source>
</evidence>
<keyword evidence="4" id="KW-1185">Reference proteome</keyword>
<protein>
    <submittedName>
        <fullName evidence="3">YsnF/AvaK domain-containing protein</fullName>
    </submittedName>
</protein>
<dbReference type="RefSeq" id="WP_326506462.1">
    <property type="nucleotide sequence ID" value="NZ_JAWIIV010000008.1"/>
</dbReference>
<name>A0ABU6J8I8_9BURK</name>
<accession>A0ABU6J8I8</accession>
<dbReference type="PANTHER" id="PTHR38463">
    <property type="entry name" value="STRESS RESPONSE PROTEIN YSNF"/>
    <property type="match status" value="1"/>
</dbReference>
<proteinExistence type="predicted"/>
<organism evidence="3 4">
    <name type="scientific">Noviherbaspirillum album</name>
    <dbReference type="NCBI Taxonomy" id="3080276"/>
    <lineage>
        <taxon>Bacteria</taxon>
        <taxon>Pseudomonadati</taxon>
        <taxon>Pseudomonadota</taxon>
        <taxon>Betaproteobacteria</taxon>
        <taxon>Burkholderiales</taxon>
        <taxon>Oxalobacteraceae</taxon>
        <taxon>Noviherbaspirillum</taxon>
    </lineage>
</organism>
<feature type="region of interest" description="Disordered" evidence="1">
    <location>
        <begin position="45"/>
        <end position="66"/>
    </location>
</feature>
<dbReference type="InterPro" id="IPR052967">
    <property type="entry name" value="Stress_Response_Assoc"/>
</dbReference>
<dbReference type="Proteomes" id="UP001352263">
    <property type="component" value="Unassembled WGS sequence"/>
</dbReference>
<evidence type="ECO:0000313" key="3">
    <source>
        <dbReference type="EMBL" id="MEC4719748.1"/>
    </source>
</evidence>
<dbReference type="EMBL" id="JAWIIV010000008">
    <property type="protein sequence ID" value="MEC4719748.1"/>
    <property type="molecule type" value="Genomic_DNA"/>
</dbReference>
<feature type="compositionally biased region" description="Low complexity" evidence="1">
    <location>
        <begin position="55"/>
        <end position="66"/>
    </location>
</feature>
<reference evidence="3 4" key="1">
    <citation type="submission" date="2023-10" db="EMBL/GenBank/DDBJ databases">
        <title>Noviherbaspirillum sp. CPCC 100848 genome assembly.</title>
        <authorList>
            <person name="Li X.Y."/>
            <person name="Fang X.M."/>
        </authorList>
    </citation>
    <scope>NUCLEOTIDE SEQUENCE [LARGE SCALE GENOMIC DNA]</scope>
    <source>
        <strain evidence="3 4">CPCC 100848</strain>
    </source>
</reference>
<dbReference type="PANTHER" id="PTHR38463:SF1">
    <property type="entry name" value="STRESS RESPONSE PROTEIN YSNF"/>
    <property type="match status" value="1"/>
</dbReference>
<gene>
    <name evidence="3" type="ORF">RY831_11360</name>
</gene>
<evidence type="ECO:0000256" key="1">
    <source>
        <dbReference type="SAM" id="MobiDB-lite"/>
    </source>
</evidence>